<accession>A0A7I8VVN6</accession>
<dbReference type="GO" id="GO:0005778">
    <property type="term" value="C:peroxisomal membrane"/>
    <property type="evidence" value="ECO:0007669"/>
    <property type="project" value="UniProtKB-SubCell"/>
</dbReference>
<dbReference type="GO" id="GO:0042760">
    <property type="term" value="P:very long-chain fatty acid catabolic process"/>
    <property type="evidence" value="ECO:0007669"/>
    <property type="project" value="TreeGrafter"/>
</dbReference>
<evidence type="ECO:0000259" key="14">
    <source>
        <dbReference type="PROSITE" id="PS50929"/>
    </source>
</evidence>
<dbReference type="AlphaFoldDB" id="A0A7I8VVN6"/>
<comment type="similarity">
    <text evidence="2">Belongs to the ABC transporter superfamily. ABCD family. Peroxisomal fatty acyl CoA transporter (TC 3.A.1.203) subfamily.</text>
</comment>
<evidence type="ECO:0000256" key="3">
    <source>
        <dbReference type="ARBA" id="ARBA00022448"/>
    </source>
</evidence>
<dbReference type="GO" id="GO:0005324">
    <property type="term" value="F:long-chain fatty acid transmembrane transporter activity"/>
    <property type="evidence" value="ECO:0007669"/>
    <property type="project" value="TreeGrafter"/>
</dbReference>
<keyword evidence="6" id="KW-0378">Hydrolase</keyword>
<evidence type="ECO:0000256" key="5">
    <source>
        <dbReference type="ARBA" id="ARBA00022741"/>
    </source>
</evidence>
<protein>
    <submittedName>
        <fullName evidence="15">DgyrCDS8900</fullName>
    </submittedName>
</protein>
<dbReference type="SUPFAM" id="SSF90123">
    <property type="entry name" value="ABC transporter transmembrane region"/>
    <property type="match status" value="1"/>
</dbReference>
<keyword evidence="7" id="KW-0067">ATP-binding</keyword>
<proteinExistence type="inferred from homology"/>
<dbReference type="InterPro" id="IPR017871">
    <property type="entry name" value="ABC_transporter-like_CS"/>
</dbReference>
<organism evidence="15 16">
    <name type="scientific">Dimorphilus gyrociliatus</name>
    <dbReference type="NCBI Taxonomy" id="2664684"/>
    <lineage>
        <taxon>Eukaryota</taxon>
        <taxon>Metazoa</taxon>
        <taxon>Spiralia</taxon>
        <taxon>Lophotrochozoa</taxon>
        <taxon>Annelida</taxon>
        <taxon>Polychaeta</taxon>
        <taxon>Polychaeta incertae sedis</taxon>
        <taxon>Dinophilidae</taxon>
        <taxon>Dimorphilus</taxon>
    </lineage>
</organism>
<dbReference type="InterPro" id="IPR050835">
    <property type="entry name" value="ABC_transporter_sub-D"/>
</dbReference>
<dbReference type="EMBL" id="CAJFCJ010000012">
    <property type="protein sequence ID" value="CAD5120323.1"/>
    <property type="molecule type" value="Genomic_DNA"/>
</dbReference>
<sequence>MTLSKLNKLNVLEQGSPKKIAAGAALAIVSYYVLRKKLPLIFSLLKSNKKPSSDSTRKHIAVNKEFFLKLKSLVKLMIPSVFSKEFMLLMLHTGSLVSRTFLSIYVATLDGRIVKTIVEKNLRKFILMLSVWLLIAVPATFINSLIRFLECQLALVFRTRLVKHAYKKYFKKQTYYRVSNLDGRLSNADQCLTEDINAFASHLAHLYSHLTKPFLDVSLMTYSLHRMSASKGVYSRTPAMLGLIVIIITGKVLRAVSPKFGTLVADEAQKKGDLRYMHSRIITNAEEIAFLNGHKVEHNLLKRSYTALIKQMDKIFWKKLWYVQLEQFLMKYVWSASGLIMTAIPIMNSKARRSDGRLIDDDPDGGVSERTMNFTTARNLLTTTADAVERIMSSYKEITELAGYTDRVSEMFSVFSDVAEGRYVRESANQLVGGGTVIATHDAIELTNVPIVTPNGDVVVPSLNLEIQKDMHLLITGPNGCGKSSLFRILSGLWPITGGLMKTPPPEKMFYIPQRPYMTIGTLRDQLIYPYTGEDMKKLGINDDSLDEIVKIVKLNHVVEREGGWDAKADWKDVLSGGEKQRVGMARIFFHRPRIALLDECTSAVSIDVEGDIYERIKSMGITMLTITHRPSLWKFHTHVLQFDGTGEWQLEKLDNSSRLTLNEEKKKLEEQLRDIPLIQTRLKDVCTMLGDDIPTQLTE</sequence>
<evidence type="ECO:0000259" key="13">
    <source>
        <dbReference type="PROSITE" id="PS50893"/>
    </source>
</evidence>
<evidence type="ECO:0000256" key="9">
    <source>
        <dbReference type="ARBA" id="ARBA00022989"/>
    </source>
</evidence>
<evidence type="ECO:0000256" key="10">
    <source>
        <dbReference type="ARBA" id="ARBA00023136"/>
    </source>
</evidence>
<evidence type="ECO:0000256" key="2">
    <source>
        <dbReference type="ARBA" id="ARBA00008575"/>
    </source>
</evidence>
<dbReference type="PROSITE" id="PS50893">
    <property type="entry name" value="ABC_TRANSPORTER_2"/>
    <property type="match status" value="1"/>
</dbReference>
<dbReference type="Proteomes" id="UP000549394">
    <property type="component" value="Unassembled WGS sequence"/>
</dbReference>
<dbReference type="InterPro" id="IPR011527">
    <property type="entry name" value="ABC1_TM_dom"/>
</dbReference>
<reference evidence="15 16" key="1">
    <citation type="submission" date="2020-08" db="EMBL/GenBank/DDBJ databases">
        <authorList>
            <person name="Hejnol A."/>
        </authorList>
    </citation>
    <scope>NUCLEOTIDE SEQUENCE [LARGE SCALE GENOMIC DNA]</scope>
</reference>
<dbReference type="Pfam" id="PF06472">
    <property type="entry name" value="ABC_membrane_2"/>
    <property type="match status" value="1"/>
</dbReference>
<dbReference type="GO" id="GO:0006635">
    <property type="term" value="P:fatty acid beta-oxidation"/>
    <property type="evidence" value="ECO:0007669"/>
    <property type="project" value="TreeGrafter"/>
</dbReference>
<evidence type="ECO:0000256" key="1">
    <source>
        <dbReference type="ARBA" id="ARBA00004585"/>
    </source>
</evidence>
<dbReference type="SUPFAM" id="SSF52540">
    <property type="entry name" value="P-loop containing nucleoside triphosphate hydrolases"/>
    <property type="match status" value="1"/>
</dbReference>
<evidence type="ECO:0000256" key="8">
    <source>
        <dbReference type="ARBA" id="ARBA00022967"/>
    </source>
</evidence>
<dbReference type="GO" id="GO:0007031">
    <property type="term" value="P:peroxisome organization"/>
    <property type="evidence" value="ECO:0007669"/>
    <property type="project" value="TreeGrafter"/>
</dbReference>
<keyword evidence="16" id="KW-1185">Reference proteome</keyword>
<gene>
    <name evidence="15" type="ORF">DGYR_LOCUS8433</name>
</gene>
<dbReference type="FunFam" id="3.40.50.300:FF:000800">
    <property type="entry name" value="ATP-binding cassette sub-family D member 1"/>
    <property type="match status" value="1"/>
</dbReference>
<dbReference type="OrthoDB" id="422637at2759"/>
<dbReference type="InterPro" id="IPR027417">
    <property type="entry name" value="P-loop_NTPase"/>
</dbReference>
<dbReference type="Gene3D" id="1.20.1560.10">
    <property type="entry name" value="ABC transporter type 1, transmembrane domain"/>
    <property type="match status" value="1"/>
</dbReference>
<feature type="transmembrane region" description="Helical" evidence="12">
    <location>
        <begin position="125"/>
        <end position="149"/>
    </location>
</feature>
<feature type="domain" description="ABC transmembrane type-1" evidence="14">
    <location>
        <begin position="100"/>
        <end position="330"/>
    </location>
</feature>
<comment type="subcellular location">
    <subcellularLocation>
        <location evidence="1">Peroxisome membrane</location>
        <topology evidence="1">Multi-pass membrane protein</topology>
    </subcellularLocation>
</comment>
<feature type="domain" description="ABC transporter" evidence="13">
    <location>
        <begin position="444"/>
        <end position="670"/>
    </location>
</feature>
<dbReference type="Pfam" id="PF00005">
    <property type="entry name" value="ABC_tran"/>
    <property type="match status" value="1"/>
</dbReference>
<name>A0A7I8VVN6_9ANNE</name>
<keyword evidence="9 12" id="KW-1133">Transmembrane helix</keyword>
<keyword evidence="10 12" id="KW-0472">Membrane</keyword>
<keyword evidence="11" id="KW-0576">Peroxisome</keyword>
<keyword evidence="4 12" id="KW-0812">Transmembrane</keyword>
<dbReference type="GO" id="GO:0140359">
    <property type="term" value="F:ABC-type transporter activity"/>
    <property type="evidence" value="ECO:0007669"/>
    <property type="project" value="InterPro"/>
</dbReference>
<evidence type="ECO:0000256" key="4">
    <source>
        <dbReference type="ARBA" id="ARBA00022692"/>
    </source>
</evidence>
<evidence type="ECO:0000256" key="12">
    <source>
        <dbReference type="SAM" id="Phobius"/>
    </source>
</evidence>
<evidence type="ECO:0000313" key="16">
    <source>
        <dbReference type="Proteomes" id="UP000549394"/>
    </source>
</evidence>
<comment type="caution">
    <text evidence="15">The sequence shown here is derived from an EMBL/GenBank/DDBJ whole genome shotgun (WGS) entry which is preliminary data.</text>
</comment>
<evidence type="ECO:0000256" key="11">
    <source>
        <dbReference type="ARBA" id="ARBA00023140"/>
    </source>
</evidence>
<dbReference type="PANTHER" id="PTHR11384:SF67">
    <property type="entry name" value="ATP-BINDING CASSETTE SUB-FAMILY D MEMBER 1"/>
    <property type="match status" value="1"/>
</dbReference>
<dbReference type="PROSITE" id="PS50929">
    <property type="entry name" value="ABC_TM1F"/>
    <property type="match status" value="1"/>
</dbReference>
<dbReference type="Gene3D" id="3.40.50.300">
    <property type="entry name" value="P-loop containing nucleotide triphosphate hydrolases"/>
    <property type="match status" value="1"/>
</dbReference>
<keyword evidence="8" id="KW-1278">Translocase</keyword>
<keyword evidence="5" id="KW-0547">Nucleotide-binding</keyword>
<dbReference type="GO" id="GO:0015910">
    <property type="term" value="P:long-chain fatty acid import into peroxisome"/>
    <property type="evidence" value="ECO:0007669"/>
    <property type="project" value="TreeGrafter"/>
</dbReference>
<evidence type="ECO:0000256" key="6">
    <source>
        <dbReference type="ARBA" id="ARBA00022801"/>
    </source>
</evidence>
<keyword evidence="3" id="KW-0813">Transport</keyword>
<dbReference type="CDD" id="cd03223">
    <property type="entry name" value="ABCD_peroxisomal_ALDP"/>
    <property type="match status" value="1"/>
</dbReference>
<dbReference type="PROSITE" id="PS00211">
    <property type="entry name" value="ABC_TRANSPORTER_1"/>
    <property type="match status" value="1"/>
</dbReference>
<dbReference type="InterPro" id="IPR003593">
    <property type="entry name" value="AAA+_ATPase"/>
</dbReference>
<dbReference type="InterPro" id="IPR036640">
    <property type="entry name" value="ABC1_TM_sf"/>
</dbReference>
<dbReference type="PANTHER" id="PTHR11384">
    <property type="entry name" value="ATP-BINDING CASSETTE, SUB-FAMILY D MEMBER"/>
    <property type="match status" value="1"/>
</dbReference>
<dbReference type="GO" id="GO:0005524">
    <property type="term" value="F:ATP binding"/>
    <property type="evidence" value="ECO:0007669"/>
    <property type="project" value="UniProtKB-KW"/>
</dbReference>
<dbReference type="SMART" id="SM00382">
    <property type="entry name" value="AAA"/>
    <property type="match status" value="1"/>
</dbReference>
<dbReference type="InterPro" id="IPR003439">
    <property type="entry name" value="ABC_transporter-like_ATP-bd"/>
</dbReference>
<dbReference type="GO" id="GO:0016887">
    <property type="term" value="F:ATP hydrolysis activity"/>
    <property type="evidence" value="ECO:0007669"/>
    <property type="project" value="InterPro"/>
</dbReference>
<evidence type="ECO:0000313" key="15">
    <source>
        <dbReference type="EMBL" id="CAD5120323.1"/>
    </source>
</evidence>
<evidence type="ECO:0000256" key="7">
    <source>
        <dbReference type="ARBA" id="ARBA00022840"/>
    </source>
</evidence>